<dbReference type="AlphaFoldDB" id="A0A929A043"/>
<dbReference type="EMBL" id="JADEXP010000508">
    <property type="protein sequence ID" value="MBE9070712.1"/>
    <property type="molecule type" value="Genomic_DNA"/>
</dbReference>
<evidence type="ECO:0000256" key="1">
    <source>
        <dbReference type="ARBA" id="ARBA00023016"/>
    </source>
</evidence>
<comment type="caution">
    <text evidence="5">The sequence shown here is derived from an EMBL/GenBank/DDBJ whole genome shotgun (WGS) entry which is preliminary data.</text>
</comment>
<dbReference type="InterPro" id="IPR008978">
    <property type="entry name" value="HSP20-like_chaperone"/>
</dbReference>
<dbReference type="PANTHER" id="PTHR46733:SF4">
    <property type="entry name" value="HEAT SHOCK PROTEIN 21, CHLOROPLASTIC"/>
    <property type="match status" value="1"/>
</dbReference>
<dbReference type="PANTHER" id="PTHR46733">
    <property type="entry name" value="26.5 KDA HEAT SHOCK PROTEIN, MITOCHONDRIAL"/>
    <property type="match status" value="1"/>
</dbReference>
<dbReference type="Pfam" id="PF00011">
    <property type="entry name" value="HSP20"/>
    <property type="match status" value="1"/>
</dbReference>
<protein>
    <submittedName>
        <fullName evidence="5">Hsp20/alpha crystallin family protein</fullName>
    </submittedName>
</protein>
<sequence length="155" mass="17919">MTLRHWQPFRQIEQWEPFSEMETLRKELDKLFNQFTPRLQADGSFTFMPSAEMDETDAEIHLKFEVPGMTANDLSIEVTDSAVVIRGERKSETKTEEDNITRSEFQYGKFERVVPLPSHIVKDDVSAEYSHGILRLVLPKSEGQTTKTVKIKAVE</sequence>
<dbReference type="CDD" id="cd06464">
    <property type="entry name" value="ACD_sHsps-like"/>
    <property type="match status" value="1"/>
</dbReference>
<reference evidence="5" key="1">
    <citation type="submission" date="2020-10" db="EMBL/GenBank/DDBJ databases">
        <authorList>
            <person name="Castelo-Branco R."/>
            <person name="Eusebio N."/>
            <person name="Adriana R."/>
            <person name="Vieira A."/>
            <person name="Brugerolle De Fraissinette N."/>
            <person name="Rezende De Castro R."/>
            <person name="Schneider M.P."/>
            <person name="Vasconcelos V."/>
            <person name="Leao P.N."/>
        </authorList>
    </citation>
    <scope>NUCLEOTIDE SEQUENCE</scope>
    <source>
        <strain evidence="5">LEGE 11479</strain>
    </source>
</reference>
<dbReference type="Proteomes" id="UP000615026">
    <property type="component" value="Unassembled WGS sequence"/>
</dbReference>
<evidence type="ECO:0000256" key="2">
    <source>
        <dbReference type="PROSITE-ProRule" id="PRU00285"/>
    </source>
</evidence>
<dbReference type="InterPro" id="IPR002068">
    <property type="entry name" value="A-crystallin/Hsp20_dom"/>
</dbReference>
<evidence type="ECO:0000313" key="5">
    <source>
        <dbReference type="EMBL" id="MBE9070712.1"/>
    </source>
</evidence>
<evidence type="ECO:0000256" key="3">
    <source>
        <dbReference type="RuleBase" id="RU003616"/>
    </source>
</evidence>
<name>A0A929A043_LEPEC</name>
<accession>A0A929A043</accession>
<feature type="domain" description="SHSP" evidence="4">
    <location>
        <begin position="42"/>
        <end position="155"/>
    </location>
</feature>
<dbReference type="SUPFAM" id="SSF49764">
    <property type="entry name" value="HSP20-like chaperones"/>
    <property type="match status" value="1"/>
</dbReference>
<keyword evidence="6" id="KW-1185">Reference proteome</keyword>
<dbReference type="InterPro" id="IPR044587">
    <property type="entry name" value="HSP21-like"/>
</dbReference>
<organism evidence="5 6">
    <name type="scientific">Leptolyngbya cf. ectocarpi LEGE 11479</name>
    <dbReference type="NCBI Taxonomy" id="1828722"/>
    <lineage>
        <taxon>Bacteria</taxon>
        <taxon>Bacillati</taxon>
        <taxon>Cyanobacteriota</taxon>
        <taxon>Cyanophyceae</taxon>
        <taxon>Leptolyngbyales</taxon>
        <taxon>Leptolyngbyaceae</taxon>
        <taxon>Leptolyngbya group</taxon>
        <taxon>Leptolyngbya</taxon>
    </lineage>
</organism>
<gene>
    <name evidence="5" type="ORF">IQ260_29150</name>
</gene>
<comment type="similarity">
    <text evidence="2 3">Belongs to the small heat shock protein (HSP20) family.</text>
</comment>
<evidence type="ECO:0000259" key="4">
    <source>
        <dbReference type="PROSITE" id="PS01031"/>
    </source>
</evidence>
<proteinExistence type="inferred from homology"/>
<dbReference type="GO" id="GO:0009408">
    <property type="term" value="P:response to heat"/>
    <property type="evidence" value="ECO:0007669"/>
    <property type="project" value="InterPro"/>
</dbReference>
<dbReference type="PROSITE" id="PS01031">
    <property type="entry name" value="SHSP"/>
    <property type="match status" value="1"/>
</dbReference>
<dbReference type="Gene3D" id="2.60.40.790">
    <property type="match status" value="1"/>
</dbReference>
<dbReference type="RefSeq" id="WP_193996561.1">
    <property type="nucleotide sequence ID" value="NZ_JADEXP010000508.1"/>
</dbReference>
<keyword evidence="1" id="KW-0346">Stress response</keyword>
<evidence type="ECO:0000313" key="6">
    <source>
        <dbReference type="Proteomes" id="UP000615026"/>
    </source>
</evidence>